<name>A0A1J5THQ9_9ZZZZ</name>
<gene>
    <name evidence="2" type="ORF">GALL_70610</name>
</gene>
<evidence type="ECO:0008006" key="3">
    <source>
        <dbReference type="Google" id="ProtNLM"/>
    </source>
</evidence>
<keyword evidence="1" id="KW-1133">Transmembrane helix</keyword>
<comment type="caution">
    <text evidence="2">The sequence shown here is derived from an EMBL/GenBank/DDBJ whole genome shotgun (WGS) entry which is preliminary data.</text>
</comment>
<keyword evidence="1" id="KW-0812">Transmembrane</keyword>
<accession>A0A1J5THQ9</accession>
<feature type="transmembrane region" description="Helical" evidence="1">
    <location>
        <begin position="83"/>
        <end position="107"/>
    </location>
</feature>
<evidence type="ECO:0000313" key="2">
    <source>
        <dbReference type="EMBL" id="OIR11566.1"/>
    </source>
</evidence>
<dbReference type="Pfam" id="PF13630">
    <property type="entry name" value="SdpI"/>
    <property type="match status" value="1"/>
</dbReference>
<reference evidence="2" key="1">
    <citation type="submission" date="2016-10" db="EMBL/GenBank/DDBJ databases">
        <title>Sequence of Gallionella enrichment culture.</title>
        <authorList>
            <person name="Poehlein A."/>
            <person name="Muehling M."/>
            <person name="Daniel R."/>
        </authorList>
    </citation>
    <scope>NUCLEOTIDE SEQUENCE</scope>
</reference>
<feature type="transmembrane region" description="Helical" evidence="1">
    <location>
        <begin position="51"/>
        <end position="71"/>
    </location>
</feature>
<dbReference type="InterPro" id="IPR025962">
    <property type="entry name" value="SdpI/YhfL"/>
</dbReference>
<organism evidence="2">
    <name type="scientific">mine drainage metagenome</name>
    <dbReference type="NCBI Taxonomy" id="410659"/>
    <lineage>
        <taxon>unclassified sequences</taxon>
        <taxon>metagenomes</taxon>
        <taxon>ecological metagenomes</taxon>
    </lineage>
</organism>
<dbReference type="EMBL" id="MLJW01000020">
    <property type="protein sequence ID" value="OIR11566.1"/>
    <property type="molecule type" value="Genomic_DNA"/>
</dbReference>
<keyword evidence="1" id="KW-0472">Membrane</keyword>
<sequence>MAIPIPYVHDGIGLFMSLLSVPLIMRKVPMNRIYGIRIRKACVSQHNWYEINAYGGKLLLSFGLSLLAFSWCYPELAPPPTSAWAPVYLAIPLLPIIPLLVLVNIFAERLPER</sequence>
<protein>
    <recommendedName>
        <fullName evidence="3">SdpI family protein</fullName>
    </recommendedName>
</protein>
<feature type="transmembrane region" description="Helical" evidence="1">
    <location>
        <begin position="12"/>
        <end position="30"/>
    </location>
</feature>
<evidence type="ECO:0000256" key="1">
    <source>
        <dbReference type="SAM" id="Phobius"/>
    </source>
</evidence>
<dbReference type="AlphaFoldDB" id="A0A1J5THQ9"/>
<proteinExistence type="predicted"/>